<dbReference type="SUPFAM" id="SSF47413">
    <property type="entry name" value="lambda repressor-like DNA-binding domains"/>
    <property type="match status" value="1"/>
</dbReference>
<dbReference type="SMART" id="SM00530">
    <property type="entry name" value="HTH_XRE"/>
    <property type="match status" value="1"/>
</dbReference>
<dbReference type="Proteomes" id="UP000766698">
    <property type="component" value="Unassembled WGS sequence"/>
</dbReference>
<feature type="domain" description="HTH cro/C1-type" evidence="2">
    <location>
        <begin position="78"/>
        <end position="125"/>
    </location>
</feature>
<feature type="non-terminal residue" evidence="3">
    <location>
        <position position="319"/>
    </location>
</feature>
<proteinExistence type="predicted"/>
<sequence>MDRSSEPGRPGGKALRVLVRAVPPTGLEGGARRGDDGRVRERQAGRNEELGRFLRAMRARLRPDDVGLPAGGRRRTPGLRRQEVAQLAAVSVEWYVRLEQGRASEPGTAVLDALARALRLSPVERRHLHVVARGEAPVSRPVSRPVSDSLRALLDGMPLLPAYVVDFRFDVLAHNGAAAALFGEDFGTGDTDNTARMLFLSPRVRAMQSEWARVARETVGNLRATLARHPDDPRLLELVGELRSASGEFTRWWDDHTIRQRAHGTKRVNHPSVGELTVHYDTLATLDDAAQRLIVLTPADTGSERSLRTLLADRAGSLL</sequence>
<dbReference type="Gene3D" id="1.10.260.40">
    <property type="entry name" value="lambda repressor-like DNA-binding domains"/>
    <property type="match status" value="1"/>
</dbReference>
<protein>
    <submittedName>
        <fullName evidence="3">Helix-turn-helix domain-containing protein</fullName>
    </submittedName>
</protein>
<organism evidence="3 4">
    <name type="scientific">Streptomyces durbertensis</name>
    <dbReference type="NCBI Taxonomy" id="2448886"/>
    <lineage>
        <taxon>Bacteria</taxon>
        <taxon>Bacillati</taxon>
        <taxon>Actinomycetota</taxon>
        <taxon>Actinomycetes</taxon>
        <taxon>Kitasatosporales</taxon>
        <taxon>Streptomycetaceae</taxon>
        <taxon>Streptomyces</taxon>
    </lineage>
</organism>
<feature type="region of interest" description="Disordered" evidence="1">
    <location>
        <begin position="1"/>
        <end position="46"/>
    </location>
</feature>
<dbReference type="Gene3D" id="3.30.450.180">
    <property type="match status" value="1"/>
</dbReference>
<feature type="compositionally biased region" description="Basic and acidic residues" evidence="1">
    <location>
        <begin position="30"/>
        <end position="46"/>
    </location>
</feature>
<dbReference type="PROSITE" id="PS50943">
    <property type="entry name" value="HTH_CROC1"/>
    <property type="match status" value="1"/>
</dbReference>
<evidence type="ECO:0000313" key="3">
    <source>
        <dbReference type="EMBL" id="MBB1243068.1"/>
    </source>
</evidence>
<reference evidence="4" key="1">
    <citation type="journal article" date="2020" name="Syst. Appl. Microbiol.">
        <title>Streptomyces alkaliterrae sp. nov., isolated from an alkaline soil, and emended descriptions of Streptomyces alkaliphilus, Streptomyces calidiresistens and Streptomyces durbertensis.</title>
        <authorList>
            <person name="Swiecimska M."/>
            <person name="Golinska P."/>
            <person name="Nouioui I."/>
            <person name="Wypij M."/>
            <person name="Rai M."/>
            <person name="Sangal V."/>
            <person name="Goodfellow M."/>
        </authorList>
    </citation>
    <scope>NUCLEOTIDE SEQUENCE [LARGE SCALE GENOMIC DNA]</scope>
    <source>
        <strain evidence="4">DSM 104538</strain>
    </source>
</reference>
<accession>A0ABR6ECU9</accession>
<dbReference type="Pfam" id="PF17765">
    <property type="entry name" value="MLTR_LBD"/>
    <property type="match status" value="1"/>
</dbReference>
<dbReference type="PANTHER" id="PTHR35010:SF2">
    <property type="entry name" value="BLL4672 PROTEIN"/>
    <property type="match status" value="1"/>
</dbReference>
<dbReference type="CDD" id="cd00093">
    <property type="entry name" value="HTH_XRE"/>
    <property type="match status" value="1"/>
</dbReference>
<dbReference type="InterPro" id="IPR001387">
    <property type="entry name" value="Cro/C1-type_HTH"/>
</dbReference>
<name>A0ABR6ECU9_9ACTN</name>
<dbReference type="Pfam" id="PF13560">
    <property type="entry name" value="HTH_31"/>
    <property type="match status" value="1"/>
</dbReference>
<keyword evidence="4" id="KW-1185">Reference proteome</keyword>
<dbReference type="PANTHER" id="PTHR35010">
    <property type="entry name" value="BLL4672 PROTEIN-RELATED"/>
    <property type="match status" value="1"/>
</dbReference>
<evidence type="ECO:0000256" key="1">
    <source>
        <dbReference type="SAM" id="MobiDB-lite"/>
    </source>
</evidence>
<evidence type="ECO:0000313" key="4">
    <source>
        <dbReference type="Proteomes" id="UP000766698"/>
    </source>
</evidence>
<dbReference type="InterPro" id="IPR041413">
    <property type="entry name" value="MLTR_LBD"/>
</dbReference>
<evidence type="ECO:0000259" key="2">
    <source>
        <dbReference type="PROSITE" id="PS50943"/>
    </source>
</evidence>
<comment type="caution">
    <text evidence="3">The sequence shown here is derived from an EMBL/GenBank/DDBJ whole genome shotgun (WGS) entry which is preliminary data.</text>
</comment>
<gene>
    <name evidence="3" type="ORF">GL263_05735</name>
</gene>
<dbReference type="EMBL" id="WMLF01000050">
    <property type="protein sequence ID" value="MBB1243068.1"/>
    <property type="molecule type" value="Genomic_DNA"/>
</dbReference>
<dbReference type="InterPro" id="IPR010982">
    <property type="entry name" value="Lambda_DNA-bd_dom_sf"/>
</dbReference>